<keyword evidence="2" id="KW-1185">Reference proteome</keyword>
<reference evidence="1 2" key="1">
    <citation type="submission" date="2015-10" db="EMBL/GenBank/DDBJ databases">
        <title>Genome analyses suggest a sexual origin of heterokaryosis in a supposedly ancient asexual fungus.</title>
        <authorList>
            <person name="Ropars J."/>
            <person name="Sedzielewska K."/>
            <person name="Noel J."/>
            <person name="Charron P."/>
            <person name="Farinelli L."/>
            <person name="Marton T."/>
            <person name="Kruger M."/>
            <person name="Pelin A."/>
            <person name="Brachmann A."/>
            <person name="Corradi N."/>
        </authorList>
    </citation>
    <scope>NUCLEOTIDE SEQUENCE [LARGE SCALE GENOMIC DNA]</scope>
    <source>
        <strain evidence="1 2">A4</strain>
    </source>
</reference>
<comment type="caution">
    <text evidence="1">The sequence shown here is derived from an EMBL/GenBank/DDBJ whole genome shotgun (WGS) entry which is preliminary data.</text>
</comment>
<dbReference type="Proteomes" id="UP000234323">
    <property type="component" value="Unassembled WGS sequence"/>
</dbReference>
<accession>A0A2I1GVH8</accession>
<sequence length="114" mass="13256">MNQLPLKILFQKIGYPFVINASYPKSKNPENFVFINKIIDKHSHLLDVSMVEFELSPLIIEDIKVMTVSCKFGATAQRKFLEGEYLTHPVYSHDELYNAIQNSVLQRFSMKTFK</sequence>
<evidence type="ECO:0000313" key="2">
    <source>
        <dbReference type="Proteomes" id="UP000234323"/>
    </source>
</evidence>
<name>A0A2I1GVH8_9GLOM</name>
<proteinExistence type="predicted"/>
<dbReference type="EMBL" id="LLXI01000902">
    <property type="protein sequence ID" value="PKY50650.1"/>
    <property type="molecule type" value="Genomic_DNA"/>
</dbReference>
<dbReference type="VEuPathDB" id="FungiDB:FUN_002666"/>
<evidence type="ECO:0000313" key="1">
    <source>
        <dbReference type="EMBL" id="PKY50650.1"/>
    </source>
</evidence>
<organism evidence="1 2">
    <name type="scientific">Rhizophagus irregularis</name>
    <dbReference type="NCBI Taxonomy" id="588596"/>
    <lineage>
        <taxon>Eukaryota</taxon>
        <taxon>Fungi</taxon>
        <taxon>Fungi incertae sedis</taxon>
        <taxon>Mucoromycota</taxon>
        <taxon>Glomeromycotina</taxon>
        <taxon>Glomeromycetes</taxon>
        <taxon>Glomerales</taxon>
        <taxon>Glomeraceae</taxon>
        <taxon>Rhizophagus</taxon>
    </lineage>
</organism>
<gene>
    <name evidence="1" type="ORF">RhiirA4_467233</name>
</gene>
<dbReference type="AlphaFoldDB" id="A0A2I1GVH8"/>
<protein>
    <submittedName>
        <fullName evidence="1">Uncharacterized protein</fullName>
    </submittedName>
</protein>